<dbReference type="InterPro" id="IPR001460">
    <property type="entry name" value="PCN-bd_Tpept"/>
</dbReference>
<dbReference type="SUPFAM" id="SSF56601">
    <property type="entry name" value="beta-lactamase/transpeptidase-like"/>
    <property type="match status" value="1"/>
</dbReference>
<keyword evidence="1" id="KW-0472">Membrane</keyword>
<gene>
    <name evidence="3" type="ORF">AB0E89_28900</name>
</gene>
<proteinExistence type="predicted"/>
<dbReference type="Gene3D" id="3.40.710.10">
    <property type="entry name" value="DD-peptidase/beta-lactamase superfamily"/>
    <property type="match status" value="1"/>
</dbReference>
<dbReference type="InterPro" id="IPR050515">
    <property type="entry name" value="Beta-lactam/transpept"/>
</dbReference>
<dbReference type="RefSeq" id="WP_334579315.1">
    <property type="nucleotide sequence ID" value="NZ_JBEZVE010000016.1"/>
</dbReference>
<dbReference type="EMBL" id="JBEZVE010000016">
    <property type="protein sequence ID" value="MEU3784521.1"/>
    <property type="molecule type" value="Genomic_DNA"/>
</dbReference>
<dbReference type="InterPro" id="IPR012338">
    <property type="entry name" value="Beta-lactam/transpept-like"/>
</dbReference>
<evidence type="ECO:0000313" key="3">
    <source>
        <dbReference type="EMBL" id="MEU3784521.1"/>
    </source>
</evidence>
<dbReference type="PANTHER" id="PTHR30627:SF24">
    <property type="entry name" value="PENICILLIN-BINDING PROTEIN 4B"/>
    <property type="match status" value="1"/>
</dbReference>
<organism evidence="3 4">
    <name type="scientific">Streptomyces sp. 900129855</name>
    <dbReference type="NCBI Taxonomy" id="3155129"/>
    <lineage>
        <taxon>Bacteria</taxon>
        <taxon>Bacillati</taxon>
        <taxon>Actinomycetota</taxon>
        <taxon>Actinomycetes</taxon>
        <taxon>Kitasatosporales</taxon>
        <taxon>Streptomycetaceae</taxon>
        <taxon>Streptomyces</taxon>
    </lineage>
</organism>
<dbReference type="Pfam" id="PF00905">
    <property type="entry name" value="Transpeptidase"/>
    <property type="match status" value="1"/>
</dbReference>
<dbReference type="Proteomes" id="UP001550739">
    <property type="component" value="Unassembled WGS sequence"/>
</dbReference>
<name>A0ABV2ZPN6_9ACTN</name>
<accession>A0ABV2ZPN6</accession>
<sequence>MHKGAKAAIVGSVFAVMVGGAGYGAFNIVNALNGDGGGAPGSSEPVAVKTGPPSGSEVKDTSGKFFAAWEKGQAAVAAQLTNNAAKAGPLLTSYGQAAHITGVKITPGAAVGDSVPFSVRATVSYDGKSKPLAYQSRLTVVRGLTTGKALVDWQPSVVHPELKKMDDTLVTGASAAPPIEAVDRDGNVLTKEKYPSLGPILDQLRAKYGKKAGGTASVELAIHHAAPDTADTPLLTLAEGKAGKLPTTLSASVQAAAERAVQKYAQSSVVAVKPSTGEVLAVANHRTDGWNAAFLGEVAPGSTMKIISAATLIDTGLTTANGPAPCPPSAVSESQTFQNIKGMKPNENATLSESFARSCNTAFVKFADSVKVDSLTNEARDRFGIGLDWQTGIPSFDGSVPAAGGPDTAAGLIGQGKVQMNPLNMASVTSTAMTGTFRQPVIVPLSLDDREPAHARGLSSGTVQQLRSMMNRTATSGTAAEVMAGLRGQIGAKTGSAEVDGQTKSDSWFTGYRGDVAAAAMTQDGGHGVDASGPIVVEVLRAG</sequence>
<comment type="caution">
    <text evidence="3">The sequence shown here is derived from an EMBL/GenBank/DDBJ whole genome shotgun (WGS) entry which is preliminary data.</text>
</comment>
<evidence type="ECO:0000259" key="2">
    <source>
        <dbReference type="Pfam" id="PF00905"/>
    </source>
</evidence>
<protein>
    <submittedName>
        <fullName evidence="3">Penicillin-binding transpeptidase domain-containing protein</fullName>
    </submittedName>
</protein>
<keyword evidence="4" id="KW-1185">Reference proteome</keyword>
<evidence type="ECO:0000313" key="4">
    <source>
        <dbReference type="Proteomes" id="UP001550739"/>
    </source>
</evidence>
<reference evidence="3 4" key="1">
    <citation type="submission" date="2024-06" db="EMBL/GenBank/DDBJ databases">
        <title>The Natural Products Discovery Center: Release of the First 8490 Sequenced Strains for Exploring Actinobacteria Biosynthetic Diversity.</title>
        <authorList>
            <person name="Kalkreuter E."/>
            <person name="Kautsar S.A."/>
            <person name="Yang D."/>
            <person name="Bader C.D."/>
            <person name="Teijaro C.N."/>
            <person name="Fluegel L."/>
            <person name="Davis C.M."/>
            <person name="Simpson J.R."/>
            <person name="Lauterbach L."/>
            <person name="Steele A.D."/>
            <person name="Gui C."/>
            <person name="Meng S."/>
            <person name="Li G."/>
            <person name="Viehrig K."/>
            <person name="Ye F."/>
            <person name="Su P."/>
            <person name="Kiefer A.F."/>
            <person name="Nichols A."/>
            <person name="Cepeda A.J."/>
            <person name="Yan W."/>
            <person name="Fan B."/>
            <person name="Jiang Y."/>
            <person name="Adhikari A."/>
            <person name="Zheng C.-J."/>
            <person name="Schuster L."/>
            <person name="Cowan T.M."/>
            <person name="Smanski M.J."/>
            <person name="Chevrette M.G."/>
            <person name="De Carvalho L.P.S."/>
            <person name="Shen B."/>
        </authorList>
    </citation>
    <scope>NUCLEOTIDE SEQUENCE [LARGE SCALE GENOMIC DNA]</scope>
    <source>
        <strain evidence="3 4">NPDC033843</strain>
    </source>
</reference>
<keyword evidence="1" id="KW-0812">Transmembrane</keyword>
<feature type="domain" description="Penicillin-binding protein transpeptidase" evidence="2">
    <location>
        <begin position="268"/>
        <end position="539"/>
    </location>
</feature>
<evidence type="ECO:0000256" key="1">
    <source>
        <dbReference type="SAM" id="Phobius"/>
    </source>
</evidence>
<dbReference type="PANTHER" id="PTHR30627">
    <property type="entry name" value="PEPTIDOGLYCAN D,D-TRANSPEPTIDASE"/>
    <property type="match status" value="1"/>
</dbReference>
<feature type="transmembrane region" description="Helical" evidence="1">
    <location>
        <begin position="7"/>
        <end position="26"/>
    </location>
</feature>
<keyword evidence="1" id="KW-1133">Transmembrane helix</keyword>